<dbReference type="Pfam" id="PF00076">
    <property type="entry name" value="RRM_1"/>
    <property type="match status" value="1"/>
</dbReference>
<feature type="compositionally biased region" description="Gly residues" evidence="5">
    <location>
        <begin position="119"/>
        <end position="159"/>
    </location>
</feature>
<comment type="subcellular location">
    <subcellularLocation>
        <location evidence="1">Nucleus</location>
    </subcellularLocation>
</comment>
<gene>
    <name evidence="7" type="ORF">OSB1V03_LOCUS21608</name>
</gene>
<dbReference type="InterPro" id="IPR000504">
    <property type="entry name" value="RRM_dom"/>
</dbReference>
<evidence type="ECO:0000256" key="5">
    <source>
        <dbReference type="SAM" id="MobiDB-lite"/>
    </source>
</evidence>
<dbReference type="SUPFAM" id="SSF54928">
    <property type="entry name" value="RNA-binding domain, RBD"/>
    <property type="match status" value="1"/>
</dbReference>
<dbReference type="CDD" id="cd12534">
    <property type="entry name" value="RRM_SARFH"/>
    <property type="match status" value="1"/>
</dbReference>
<dbReference type="OrthoDB" id="76445at2759"/>
<keyword evidence="2 4" id="KW-0694">RNA-binding</keyword>
<dbReference type="PROSITE" id="PS50102">
    <property type="entry name" value="RRM"/>
    <property type="match status" value="1"/>
</dbReference>
<dbReference type="EMBL" id="OC895590">
    <property type="protein sequence ID" value="CAD7647764.1"/>
    <property type="molecule type" value="Genomic_DNA"/>
</dbReference>
<dbReference type="InterPro" id="IPR034870">
    <property type="entry name" value="TET_fam"/>
</dbReference>
<dbReference type="GO" id="GO:0003723">
    <property type="term" value="F:RNA binding"/>
    <property type="evidence" value="ECO:0007669"/>
    <property type="project" value="UniProtKB-UniRule"/>
</dbReference>
<feature type="region of interest" description="Disordered" evidence="5">
    <location>
        <begin position="113"/>
        <end position="159"/>
    </location>
</feature>
<protein>
    <recommendedName>
        <fullName evidence="6">RRM domain-containing protein</fullName>
    </recommendedName>
</protein>
<dbReference type="InterPro" id="IPR012677">
    <property type="entry name" value="Nucleotide-bd_a/b_plait_sf"/>
</dbReference>
<proteinExistence type="predicted"/>
<evidence type="ECO:0000256" key="4">
    <source>
        <dbReference type="PROSITE-ProRule" id="PRU00176"/>
    </source>
</evidence>
<feature type="domain" description="RRM" evidence="6">
    <location>
        <begin position="25"/>
        <end position="114"/>
    </location>
</feature>
<evidence type="ECO:0000313" key="7">
    <source>
        <dbReference type="EMBL" id="CAD7647764.1"/>
    </source>
</evidence>
<dbReference type="Gene3D" id="3.30.70.330">
    <property type="match status" value="1"/>
</dbReference>
<evidence type="ECO:0000256" key="1">
    <source>
        <dbReference type="ARBA" id="ARBA00004123"/>
    </source>
</evidence>
<keyword evidence="3" id="KW-0539">Nucleus</keyword>
<evidence type="ECO:0000313" key="8">
    <source>
        <dbReference type="Proteomes" id="UP000759131"/>
    </source>
</evidence>
<evidence type="ECO:0000259" key="6">
    <source>
        <dbReference type="PROSITE" id="PS50102"/>
    </source>
</evidence>
<dbReference type="AlphaFoldDB" id="A0A7R9LW65"/>
<sequence>MSHLGGRGGFGGPGDHYGQQDMNQDTVFISGLPDDISEDQLASHYGSIGMIKIDKKTGKPKIWIYRDKASGKGKGEATLTYEDPEAAKSAINWFNAKEFPTGSGKYVKVEFAQRKSSGGDRGFGGGGGFRGGRGGDRGGGGSRGGGPGGPRGGSSDNGG</sequence>
<accession>A0A7R9LW65</accession>
<dbReference type="GO" id="GO:0006355">
    <property type="term" value="P:regulation of DNA-templated transcription"/>
    <property type="evidence" value="ECO:0007669"/>
    <property type="project" value="InterPro"/>
</dbReference>
<dbReference type="GO" id="GO:0005634">
    <property type="term" value="C:nucleus"/>
    <property type="evidence" value="ECO:0007669"/>
    <property type="project" value="UniProtKB-SubCell"/>
</dbReference>
<dbReference type="Proteomes" id="UP000759131">
    <property type="component" value="Unassembled WGS sequence"/>
</dbReference>
<reference evidence="7" key="1">
    <citation type="submission" date="2020-11" db="EMBL/GenBank/DDBJ databases">
        <authorList>
            <person name="Tran Van P."/>
        </authorList>
    </citation>
    <scope>NUCLEOTIDE SEQUENCE</scope>
</reference>
<dbReference type="SMART" id="SM00360">
    <property type="entry name" value="RRM"/>
    <property type="match status" value="1"/>
</dbReference>
<name>A0A7R9LW65_9ACAR</name>
<dbReference type="PANTHER" id="PTHR23238">
    <property type="entry name" value="RNA BINDING PROTEIN"/>
    <property type="match status" value="1"/>
</dbReference>
<feature type="compositionally biased region" description="Gly residues" evidence="5">
    <location>
        <begin position="1"/>
        <end position="15"/>
    </location>
</feature>
<feature type="region of interest" description="Disordered" evidence="5">
    <location>
        <begin position="1"/>
        <end position="21"/>
    </location>
</feature>
<feature type="non-terminal residue" evidence="7">
    <location>
        <position position="1"/>
    </location>
</feature>
<evidence type="ECO:0000256" key="2">
    <source>
        <dbReference type="ARBA" id="ARBA00022884"/>
    </source>
</evidence>
<evidence type="ECO:0000256" key="3">
    <source>
        <dbReference type="ARBA" id="ARBA00023242"/>
    </source>
</evidence>
<keyword evidence="8" id="KW-1185">Reference proteome</keyword>
<dbReference type="InterPro" id="IPR035979">
    <property type="entry name" value="RBD_domain_sf"/>
</dbReference>
<organism evidence="7">
    <name type="scientific">Medioppia subpectinata</name>
    <dbReference type="NCBI Taxonomy" id="1979941"/>
    <lineage>
        <taxon>Eukaryota</taxon>
        <taxon>Metazoa</taxon>
        <taxon>Ecdysozoa</taxon>
        <taxon>Arthropoda</taxon>
        <taxon>Chelicerata</taxon>
        <taxon>Arachnida</taxon>
        <taxon>Acari</taxon>
        <taxon>Acariformes</taxon>
        <taxon>Sarcoptiformes</taxon>
        <taxon>Oribatida</taxon>
        <taxon>Brachypylina</taxon>
        <taxon>Oppioidea</taxon>
        <taxon>Oppiidae</taxon>
        <taxon>Medioppia</taxon>
    </lineage>
</organism>
<dbReference type="EMBL" id="CAJPIZ010041015">
    <property type="protein sequence ID" value="CAG2121662.1"/>
    <property type="molecule type" value="Genomic_DNA"/>
</dbReference>